<name>A0ABW1F6R0_9ACTN</name>
<keyword evidence="4" id="KW-0456">Lyase</keyword>
<dbReference type="Pfam" id="PF00291">
    <property type="entry name" value="PALP"/>
    <property type="match status" value="1"/>
</dbReference>
<evidence type="ECO:0000313" key="7">
    <source>
        <dbReference type="Proteomes" id="UP001596067"/>
    </source>
</evidence>
<dbReference type="RefSeq" id="WP_313766908.1">
    <property type="nucleotide sequence ID" value="NZ_BAAAVH010000063.1"/>
</dbReference>
<dbReference type="InterPro" id="IPR050147">
    <property type="entry name" value="Ser/Thr_Dehydratase"/>
</dbReference>
<dbReference type="InterPro" id="IPR036052">
    <property type="entry name" value="TrpB-like_PALP_sf"/>
</dbReference>
<dbReference type="GO" id="GO:0044686">
    <property type="term" value="F:cysteate synthase activity"/>
    <property type="evidence" value="ECO:0007669"/>
    <property type="project" value="UniProtKB-EC"/>
</dbReference>
<keyword evidence="3" id="KW-0663">Pyridoxal phosphate</keyword>
<evidence type="ECO:0000259" key="5">
    <source>
        <dbReference type="Pfam" id="PF00291"/>
    </source>
</evidence>
<dbReference type="Proteomes" id="UP001596067">
    <property type="component" value="Unassembled WGS sequence"/>
</dbReference>
<organism evidence="6 7">
    <name type="scientific">Kitasatospora aburaviensis</name>
    <dbReference type="NCBI Taxonomy" id="67265"/>
    <lineage>
        <taxon>Bacteria</taxon>
        <taxon>Bacillati</taxon>
        <taxon>Actinomycetota</taxon>
        <taxon>Actinomycetes</taxon>
        <taxon>Kitasatosporales</taxon>
        <taxon>Streptomycetaceae</taxon>
        <taxon>Kitasatospora</taxon>
    </lineage>
</organism>
<keyword evidence="7" id="KW-1185">Reference proteome</keyword>
<proteinExistence type="predicted"/>
<dbReference type="NCBIfam" id="TIGR03844">
    <property type="entry name" value="cysteate_syn"/>
    <property type="match status" value="1"/>
</dbReference>
<protein>
    <submittedName>
        <fullName evidence="6">Cysteate synthase</fullName>
        <ecNumber evidence="6">2.5.1.76</ecNumber>
    </submittedName>
</protein>
<feature type="domain" description="Tryptophan synthase beta chain-like PALP" evidence="5">
    <location>
        <begin position="122"/>
        <end position="414"/>
    </location>
</feature>
<comment type="cofactor">
    <cofactor evidence="1">
        <name>pyridoxal 5'-phosphate</name>
        <dbReference type="ChEBI" id="CHEBI:597326"/>
    </cofactor>
</comment>
<dbReference type="InterPro" id="IPR001926">
    <property type="entry name" value="TrpB-like_PALP"/>
</dbReference>
<comment type="caution">
    <text evidence="6">The sequence shown here is derived from an EMBL/GenBank/DDBJ whole genome shotgun (WGS) entry which is preliminary data.</text>
</comment>
<gene>
    <name evidence="6" type="ORF">ACFP0N_28690</name>
</gene>
<dbReference type="EMBL" id="JBHSOD010000048">
    <property type="protein sequence ID" value="MFC5888953.1"/>
    <property type="molecule type" value="Genomic_DNA"/>
</dbReference>
<dbReference type="SUPFAM" id="SSF53686">
    <property type="entry name" value="Tryptophan synthase beta subunit-like PLP-dependent enzymes"/>
    <property type="match status" value="1"/>
</dbReference>
<evidence type="ECO:0000256" key="4">
    <source>
        <dbReference type="ARBA" id="ARBA00023239"/>
    </source>
</evidence>
<accession>A0ABW1F6R0</accession>
<keyword evidence="6" id="KW-0808">Transferase</keyword>
<reference evidence="7" key="1">
    <citation type="journal article" date="2019" name="Int. J. Syst. Evol. Microbiol.">
        <title>The Global Catalogue of Microorganisms (GCM) 10K type strain sequencing project: providing services to taxonomists for standard genome sequencing and annotation.</title>
        <authorList>
            <consortium name="The Broad Institute Genomics Platform"/>
            <consortium name="The Broad Institute Genome Sequencing Center for Infectious Disease"/>
            <person name="Wu L."/>
            <person name="Ma J."/>
        </authorList>
    </citation>
    <scope>NUCLEOTIDE SEQUENCE [LARGE SCALE GENOMIC DNA]</scope>
    <source>
        <strain evidence="7">CGMCC 4.1469</strain>
    </source>
</reference>
<sequence length="447" mass="45477">MTSAPYVPSARPAAGPATPADRPYLLRCPVCREGYQDDGLRLDCGAAHRPGLLSTEYATAFAPGPGSGPFRYRCWLPTAGRALPEGSGGATYRAERLGRALGLTDLWVAFSGYWPERGAALATGSFKELEAQAVLARLPERPPVLVVASAGNTAAAFLRACSQQGVECVLVVPETALPALAAAGERADCVRLVTVDGDYTDAIELADAIAARPGHRAEGGTRNVARRDGLGTALLAAAETIGRLPDHYVQAVGSGAGAIAAHQAAKRLLAAGFPAAHGPDGGPDDPNGGLPRLTLCQNTVFAPMVRAWQDGLAEPVVGSGPAVRAAIAASHAQELTTRKPPYAVAGGVREILTESGGELRAADTAEAVAAGRLFAEVEGVDVAPAAAVALAGLRQAVATGRIRPGETVLLHVTGGGRARHAAAPLRPDLRIPAGLGAAAAAYLVTGA</sequence>
<evidence type="ECO:0000256" key="2">
    <source>
        <dbReference type="ARBA" id="ARBA00022545"/>
    </source>
</evidence>
<evidence type="ECO:0000313" key="6">
    <source>
        <dbReference type="EMBL" id="MFC5888953.1"/>
    </source>
</evidence>
<keyword evidence="2" id="KW-0174">Coenzyme M biosynthesis</keyword>
<dbReference type="PANTHER" id="PTHR48078:SF6">
    <property type="entry name" value="L-THREONINE DEHYDRATASE CATABOLIC TDCB"/>
    <property type="match status" value="1"/>
</dbReference>
<dbReference type="EC" id="2.5.1.76" evidence="6"/>
<evidence type="ECO:0000256" key="3">
    <source>
        <dbReference type="ARBA" id="ARBA00022898"/>
    </source>
</evidence>
<evidence type="ECO:0000256" key="1">
    <source>
        <dbReference type="ARBA" id="ARBA00001933"/>
    </source>
</evidence>
<dbReference type="PANTHER" id="PTHR48078">
    <property type="entry name" value="THREONINE DEHYDRATASE, MITOCHONDRIAL-RELATED"/>
    <property type="match status" value="1"/>
</dbReference>
<dbReference type="InterPro" id="IPR022401">
    <property type="entry name" value="Cysteate_synthase"/>
</dbReference>
<dbReference type="Gene3D" id="3.40.50.1100">
    <property type="match status" value="2"/>
</dbReference>